<evidence type="ECO:0000256" key="2">
    <source>
        <dbReference type="ARBA" id="ARBA00022729"/>
    </source>
</evidence>
<evidence type="ECO:0000313" key="6">
    <source>
        <dbReference type="Proteomes" id="UP000198654"/>
    </source>
</evidence>
<name>A0A1G9GZM6_9GAMM</name>
<dbReference type="CDD" id="cd14659">
    <property type="entry name" value="Imelysin-like_IPPA"/>
    <property type="match status" value="1"/>
</dbReference>
<keyword evidence="6" id="KW-1185">Reference proteome</keyword>
<organism evidence="5 6">
    <name type="scientific">Modicisalibacter muralis</name>
    <dbReference type="NCBI Taxonomy" id="119000"/>
    <lineage>
        <taxon>Bacteria</taxon>
        <taxon>Pseudomonadati</taxon>
        <taxon>Pseudomonadota</taxon>
        <taxon>Gammaproteobacteria</taxon>
        <taxon>Oceanospirillales</taxon>
        <taxon>Halomonadaceae</taxon>
        <taxon>Modicisalibacter</taxon>
    </lineage>
</organism>
<dbReference type="STRING" id="119000.SAMN05661010_00870"/>
<gene>
    <name evidence="5" type="ORF">SAMN05661010_00870</name>
</gene>
<feature type="chain" id="PRO_5011764520" description="Imelysin-like domain-containing protein" evidence="3">
    <location>
        <begin position="40"/>
        <end position="368"/>
    </location>
</feature>
<dbReference type="EMBL" id="FNGI01000001">
    <property type="protein sequence ID" value="SDL06022.1"/>
    <property type="molecule type" value="Genomic_DNA"/>
</dbReference>
<accession>A0A1G9GZM6</accession>
<evidence type="ECO:0000256" key="1">
    <source>
        <dbReference type="ARBA" id="ARBA00004196"/>
    </source>
</evidence>
<reference evidence="5 6" key="1">
    <citation type="submission" date="2016-10" db="EMBL/GenBank/DDBJ databases">
        <authorList>
            <person name="de Groot N.N."/>
        </authorList>
    </citation>
    <scope>NUCLEOTIDE SEQUENCE [LARGE SCALE GENOMIC DNA]</scope>
    <source>
        <strain evidence="5 6">DSM 14789</strain>
    </source>
</reference>
<dbReference type="InterPro" id="IPR038352">
    <property type="entry name" value="Imelysin_sf"/>
</dbReference>
<evidence type="ECO:0000313" key="5">
    <source>
        <dbReference type="EMBL" id="SDL06022.1"/>
    </source>
</evidence>
<feature type="domain" description="Imelysin-like" evidence="4">
    <location>
        <begin position="59"/>
        <end position="340"/>
    </location>
</feature>
<dbReference type="Gene3D" id="1.20.1420.20">
    <property type="entry name" value="M75 peptidase, HXXE motif"/>
    <property type="match status" value="1"/>
</dbReference>
<dbReference type="Proteomes" id="UP000198654">
    <property type="component" value="Unassembled WGS sequence"/>
</dbReference>
<dbReference type="GO" id="GO:0030313">
    <property type="term" value="C:cell envelope"/>
    <property type="evidence" value="ECO:0007669"/>
    <property type="project" value="UniProtKB-SubCell"/>
</dbReference>
<evidence type="ECO:0000256" key="3">
    <source>
        <dbReference type="SAM" id="SignalP"/>
    </source>
</evidence>
<comment type="subcellular location">
    <subcellularLocation>
        <location evidence="1">Cell envelope</location>
    </subcellularLocation>
</comment>
<protein>
    <recommendedName>
        <fullName evidence="4">Imelysin-like domain-containing protein</fullName>
    </recommendedName>
</protein>
<dbReference type="AlphaFoldDB" id="A0A1G9GZM6"/>
<dbReference type="InterPro" id="IPR018976">
    <property type="entry name" value="Imelysin-like"/>
</dbReference>
<evidence type="ECO:0000259" key="4">
    <source>
        <dbReference type="Pfam" id="PF09375"/>
    </source>
</evidence>
<feature type="signal peptide" evidence="3">
    <location>
        <begin position="1"/>
        <end position="39"/>
    </location>
</feature>
<proteinExistence type="predicted"/>
<dbReference type="OrthoDB" id="5729110at2"/>
<keyword evidence="2 3" id="KW-0732">Signal</keyword>
<sequence length="368" mass="39729">MIRPAIFRSVSFASRAPCSFARLLLTGALGLLAAGAAMAAATGSATDTAPRAIWHADIATGYERLLESTRALDQATQRFCDAPSASALDELKGDWRDAFFDWQRVRFVDFGPIDLDSRAWQFQFWPDSKNLVARKADYWLSDGRTATSEAIAGGSIAVQGFPALEYLLFDASLAGRGIKPSDAQACALLTAIAGHLAQEATEVNQEWQAFATFYKTTDTLTDTTIHAAMTGLEILVDRRLASPLGLRGTPQVNPYAADAWRSGVSLGTLRASIEGMKRYFAPGLRALLAERGLDELIAPLDEQLASTLAEIQALEKRERSLGEMLETQEGYADLQSLFIEASQLKQLINGRIAAALGVVTGFNSSDGD</sequence>
<dbReference type="InterPro" id="IPR034984">
    <property type="entry name" value="Imelysin-like_IPPA"/>
</dbReference>
<dbReference type="Pfam" id="PF09375">
    <property type="entry name" value="Peptidase_M75"/>
    <property type="match status" value="1"/>
</dbReference>